<dbReference type="NCBIfam" id="NF004231">
    <property type="entry name" value="PRK05679.1"/>
    <property type="match status" value="1"/>
</dbReference>
<dbReference type="InterPro" id="IPR000659">
    <property type="entry name" value="Pyridox_Oxase"/>
</dbReference>
<comment type="cofactor">
    <cofactor evidence="1">
        <name>FMN</name>
        <dbReference type="ChEBI" id="CHEBI:58210"/>
    </cofactor>
</comment>
<feature type="domain" description="Pyridoxine 5'-phosphate oxidase dimerisation C-terminal" evidence="9">
    <location>
        <begin position="215"/>
        <end position="261"/>
    </location>
</feature>
<evidence type="ECO:0000313" key="11">
    <source>
        <dbReference type="Proteomes" id="UP001497453"/>
    </source>
</evidence>
<evidence type="ECO:0000256" key="3">
    <source>
        <dbReference type="ARBA" id="ARBA00005037"/>
    </source>
</evidence>
<evidence type="ECO:0000256" key="5">
    <source>
        <dbReference type="ARBA" id="ARBA00022630"/>
    </source>
</evidence>
<sequence>MCTKLSHLSFFFRPTTIVSRTTSSHFRRFYGMDVIIPAPHKLKVVSHHQYDPHESFSPSSVNPSPLDQFETWFTEVQGIVDEPEAMCVSTVTASGVPSSRFVLFKELDSRGFIFYTNYTSRKSKELQENPRAALAFYWKAVSRQVRVIGRVEKIGREQNEEYFKSRPVGSRLGAWASPQSTVVEEGELRDRLDKVKEQFGVNGSEDADIPLPDFWGGWRVIPDEVEFWSGKPSRLHDRLRYVRLEGSSDDDPKWKIVRLAP</sequence>
<keyword evidence="5" id="KW-0285">Flavoprotein</keyword>
<dbReference type="NCBIfam" id="TIGR00558">
    <property type="entry name" value="pdxH"/>
    <property type="match status" value="1"/>
</dbReference>
<evidence type="ECO:0000256" key="7">
    <source>
        <dbReference type="ARBA" id="ARBA00023002"/>
    </source>
</evidence>
<dbReference type="Pfam" id="PF01243">
    <property type="entry name" value="PNPOx_N"/>
    <property type="match status" value="1"/>
</dbReference>
<evidence type="ECO:0000256" key="6">
    <source>
        <dbReference type="ARBA" id="ARBA00022643"/>
    </source>
</evidence>
<dbReference type="Pfam" id="PF10590">
    <property type="entry name" value="PNP_phzG_C"/>
    <property type="match status" value="1"/>
</dbReference>
<dbReference type="PANTHER" id="PTHR10851:SF0">
    <property type="entry name" value="PYRIDOXINE-5'-PHOSPHATE OXIDASE"/>
    <property type="match status" value="1"/>
</dbReference>
<evidence type="ECO:0000256" key="2">
    <source>
        <dbReference type="ARBA" id="ARBA00004738"/>
    </source>
</evidence>
<dbReference type="EMBL" id="OZ037950">
    <property type="protein sequence ID" value="CAL1713135.1"/>
    <property type="molecule type" value="Genomic_DNA"/>
</dbReference>
<keyword evidence="7" id="KW-0560">Oxidoreductase</keyword>
<gene>
    <name evidence="10" type="ORF">GFSPODELE1_LOCUS9165</name>
</gene>
<comment type="pathway">
    <text evidence="2">Cofactor metabolism; pyridoxal 5'-phosphate salvage; pyridoxal 5'-phosphate from pyridoxamine 5'-phosphate: step 1/1.</text>
</comment>
<name>A0ABP1DZ77_9APHY</name>
<dbReference type="PIRSF" id="PIRSF000190">
    <property type="entry name" value="Pyd_amn-ph_oxd"/>
    <property type="match status" value="1"/>
</dbReference>
<dbReference type="InterPro" id="IPR012349">
    <property type="entry name" value="Split_barrel_FMN-bd"/>
</dbReference>
<keyword evidence="11" id="KW-1185">Reference proteome</keyword>
<protein>
    <recommendedName>
        <fullName evidence="4">pyridoxal 5'-phosphate synthase</fullName>
        <ecNumber evidence="4">1.4.3.5</ecNumber>
    </recommendedName>
</protein>
<organism evidence="10 11">
    <name type="scientific">Somion occarium</name>
    <dbReference type="NCBI Taxonomy" id="3059160"/>
    <lineage>
        <taxon>Eukaryota</taxon>
        <taxon>Fungi</taxon>
        <taxon>Dikarya</taxon>
        <taxon>Basidiomycota</taxon>
        <taxon>Agaricomycotina</taxon>
        <taxon>Agaricomycetes</taxon>
        <taxon>Polyporales</taxon>
        <taxon>Cerrenaceae</taxon>
        <taxon>Somion</taxon>
    </lineage>
</organism>
<dbReference type="Proteomes" id="UP001497453">
    <property type="component" value="Chromosome 7"/>
</dbReference>
<dbReference type="InterPro" id="IPR019576">
    <property type="entry name" value="Pyridoxamine_oxidase_dimer_C"/>
</dbReference>
<evidence type="ECO:0000313" key="10">
    <source>
        <dbReference type="EMBL" id="CAL1713135.1"/>
    </source>
</evidence>
<evidence type="ECO:0000256" key="4">
    <source>
        <dbReference type="ARBA" id="ARBA00012801"/>
    </source>
</evidence>
<proteinExistence type="inferred from homology"/>
<dbReference type="HAMAP" id="MF_01629">
    <property type="entry name" value="PdxH"/>
    <property type="match status" value="1"/>
</dbReference>
<dbReference type="InterPro" id="IPR011576">
    <property type="entry name" value="Pyridox_Oxase_N"/>
</dbReference>
<dbReference type="PANTHER" id="PTHR10851">
    <property type="entry name" value="PYRIDOXINE-5-PHOSPHATE OXIDASE"/>
    <property type="match status" value="1"/>
</dbReference>
<dbReference type="SUPFAM" id="SSF50475">
    <property type="entry name" value="FMN-binding split barrel"/>
    <property type="match status" value="1"/>
</dbReference>
<evidence type="ECO:0000256" key="1">
    <source>
        <dbReference type="ARBA" id="ARBA00001917"/>
    </source>
</evidence>
<dbReference type="Gene3D" id="2.30.110.10">
    <property type="entry name" value="Electron Transport, Fmn-binding Protein, Chain A"/>
    <property type="match status" value="1"/>
</dbReference>
<comment type="pathway">
    <text evidence="3">Cofactor metabolism; pyridoxal 5'-phosphate salvage; pyridoxal 5'-phosphate from pyridoxine 5'-phosphate: step 1/1.</text>
</comment>
<accession>A0ABP1DZ77</accession>
<evidence type="ECO:0000259" key="8">
    <source>
        <dbReference type="Pfam" id="PF01243"/>
    </source>
</evidence>
<reference evidence="11" key="1">
    <citation type="submission" date="2024-04" db="EMBL/GenBank/DDBJ databases">
        <authorList>
            <person name="Shaw F."/>
            <person name="Minotto A."/>
        </authorList>
    </citation>
    <scope>NUCLEOTIDE SEQUENCE [LARGE SCALE GENOMIC DNA]</scope>
</reference>
<keyword evidence="6" id="KW-0288">FMN</keyword>
<evidence type="ECO:0000259" key="9">
    <source>
        <dbReference type="Pfam" id="PF10590"/>
    </source>
</evidence>
<feature type="domain" description="Pyridoxamine 5'-phosphate oxidase N-terminal" evidence="8">
    <location>
        <begin position="75"/>
        <end position="182"/>
    </location>
</feature>
<dbReference type="EC" id="1.4.3.5" evidence="4"/>